<evidence type="ECO:0000313" key="7">
    <source>
        <dbReference type="Proteomes" id="UP000230423"/>
    </source>
</evidence>
<dbReference type="Proteomes" id="UP000230423">
    <property type="component" value="Unassembled WGS sequence"/>
</dbReference>
<protein>
    <submittedName>
        <fullName evidence="6">Uncharacterized protein</fullName>
    </submittedName>
</protein>
<dbReference type="OrthoDB" id="6493944at2759"/>
<evidence type="ECO:0000256" key="5">
    <source>
        <dbReference type="SAM" id="MobiDB-lite"/>
    </source>
</evidence>
<accession>A0A2G9U4S4</accession>
<sequence length="156" mass="17384">MVWLTPEEQTSTRIPRLSAGEKRQTSKRLYLSHTRSFFFADTACTALMIPIALAIVRATNSIVEDPEDIEGSKLMDLKMLSPSQRGFCKALVLACAHGSLIGGTAIITSTGPNLCFFMGPYQLLRWWSHPDIDEKRVAKAVEKNIYNAYDDLGPFT</sequence>
<proteinExistence type="predicted"/>
<evidence type="ECO:0000256" key="3">
    <source>
        <dbReference type="ARBA" id="ARBA00022989"/>
    </source>
</evidence>
<evidence type="ECO:0000256" key="2">
    <source>
        <dbReference type="ARBA" id="ARBA00022692"/>
    </source>
</evidence>
<comment type="subcellular location">
    <subcellularLocation>
        <location evidence="1">Membrane</location>
        <topology evidence="1">Multi-pass membrane protein</topology>
    </subcellularLocation>
</comment>
<evidence type="ECO:0000256" key="4">
    <source>
        <dbReference type="ARBA" id="ARBA00023136"/>
    </source>
</evidence>
<dbReference type="PANTHER" id="PTHR10283">
    <property type="entry name" value="SOLUTE CARRIER FAMILY 13 MEMBER"/>
    <property type="match status" value="1"/>
</dbReference>
<keyword evidence="7" id="KW-1185">Reference proteome</keyword>
<name>A0A2G9U4S4_TELCI</name>
<keyword evidence="2" id="KW-0812">Transmembrane</keyword>
<dbReference type="EMBL" id="KZ349160">
    <property type="protein sequence ID" value="PIO65247.1"/>
    <property type="molecule type" value="Genomic_DNA"/>
</dbReference>
<keyword evidence="4" id="KW-0472">Membrane</keyword>
<dbReference type="GO" id="GO:0015141">
    <property type="term" value="F:succinate transmembrane transporter activity"/>
    <property type="evidence" value="ECO:0007669"/>
    <property type="project" value="TreeGrafter"/>
</dbReference>
<dbReference type="AlphaFoldDB" id="A0A2G9U4S4"/>
<dbReference type="GO" id="GO:0015137">
    <property type="term" value="F:citrate transmembrane transporter activity"/>
    <property type="evidence" value="ECO:0007669"/>
    <property type="project" value="TreeGrafter"/>
</dbReference>
<keyword evidence="3" id="KW-1133">Transmembrane helix</keyword>
<dbReference type="GO" id="GO:0005886">
    <property type="term" value="C:plasma membrane"/>
    <property type="evidence" value="ECO:0007669"/>
    <property type="project" value="TreeGrafter"/>
</dbReference>
<evidence type="ECO:0000313" key="6">
    <source>
        <dbReference type="EMBL" id="PIO65247.1"/>
    </source>
</evidence>
<reference evidence="6 7" key="1">
    <citation type="submission" date="2015-09" db="EMBL/GenBank/DDBJ databases">
        <title>Draft genome of the parasitic nematode Teladorsagia circumcincta isolate WARC Sus (inbred).</title>
        <authorList>
            <person name="Mitreva M."/>
        </authorList>
    </citation>
    <scope>NUCLEOTIDE SEQUENCE [LARGE SCALE GENOMIC DNA]</scope>
    <source>
        <strain evidence="6 7">S</strain>
    </source>
</reference>
<gene>
    <name evidence="6" type="ORF">TELCIR_13091</name>
</gene>
<feature type="region of interest" description="Disordered" evidence="5">
    <location>
        <begin position="1"/>
        <end position="20"/>
    </location>
</feature>
<organism evidence="6 7">
    <name type="scientific">Teladorsagia circumcincta</name>
    <name type="common">Brown stomach worm</name>
    <name type="synonym">Ostertagia circumcincta</name>
    <dbReference type="NCBI Taxonomy" id="45464"/>
    <lineage>
        <taxon>Eukaryota</taxon>
        <taxon>Metazoa</taxon>
        <taxon>Ecdysozoa</taxon>
        <taxon>Nematoda</taxon>
        <taxon>Chromadorea</taxon>
        <taxon>Rhabditida</taxon>
        <taxon>Rhabditina</taxon>
        <taxon>Rhabditomorpha</taxon>
        <taxon>Strongyloidea</taxon>
        <taxon>Trichostrongylidae</taxon>
        <taxon>Teladorsagia</taxon>
    </lineage>
</organism>
<dbReference type="PANTHER" id="PTHR10283:SF84">
    <property type="entry name" value="SODIUM-DEPENDENT HIGH-AFFINITY DICARBOXYLATE TRANSPORTER 2"/>
    <property type="match status" value="1"/>
</dbReference>
<evidence type="ECO:0000256" key="1">
    <source>
        <dbReference type="ARBA" id="ARBA00004141"/>
    </source>
</evidence>